<dbReference type="PANTHER" id="PTHR17972">
    <property type="entry name" value="NUCLEOLAR RNA-ASSOCIATED PROTEIN"/>
    <property type="match status" value="1"/>
</dbReference>
<dbReference type="GO" id="GO:0034456">
    <property type="term" value="C:UTP-C complex"/>
    <property type="evidence" value="ECO:0007669"/>
    <property type="project" value="TreeGrafter"/>
</dbReference>
<organism evidence="2 3">
    <name type="scientific">Quercus lobata</name>
    <name type="common">Valley oak</name>
    <dbReference type="NCBI Taxonomy" id="97700"/>
    <lineage>
        <taxon>Eukaryota</taxon>
        <taxon>Viridiplantae</taxon>
        <taxon>Streptophyta</taxon>
        <taxon>Embryophyta</taxon>
        <taxon>Tracheophyta</taxon>
        <taxon>Spermatophyta</taxon>
        <taxon>Magnoliopsida</taxon>
        <taxon>eudicotyledons</taxon>
        <taxon>Gunneridae</taxon>
        <taxon>Pentapetalae</taxon>
        <taxon>rosids</taxon>
        <taxon>fabids</taxon>
        <taxon>Fagales</taxon>
        <taxon>Fagaceae</taxon>
        <taxon>Quercus</taxon>
    </lineage>
</organism>
<dbReference type="GO" id="GO:0006364">
    <property type="term" value="P:rRNA processing"/>
    <property type="evidence" value="ECO:0007669"/>
    <property type="project" value="TreeGrafter"/>
</dbReference>
<keyword evidence="3" id="KW-1185">Reference proteome</keyword>
<dbReference type="EMBL" id="LRBV02000006">
    <property type="status" value="NOT_ANNOTATED_CDS"/>
    <property type="molecule type" value="Genomic_DNA"/>
</dbReference>
<evidence type="ECO:0000313" key="2">
    <source>
        <dbReference type="EnsemblPlants" id="QL06p046242:mrna"/>
    </source>
</evidence>
<sequence length="105" mass="11751">MESDSMDLKVRELLKEVTLNYSPTLTKHVNDTISAIKDTIDKIPDELKVTTDEAPSFVRDIGADKVKFKFKKPASIEIGGSYAIQCIVKPDTNVDLFIRLPKVLV</sequence>
<dbReference type="EnsemblPlants" id="QL06p046242:mrna">
    <property type="protein sequence ID" value="QL06p046242:mrna"/>
    <property type="gene ID" value="QL06p046242"/>
</dbReference>
<dbReference type="AlphaFoldDB" id="A0A7N2R709"/>
<reference evidence="2 3" key="1">
    <citation type="journal article" date="2016" name="G3 (Bethesda)">
        <title>First Draft Assembly and Annotation of the Genome of a California Endemic Oak Quercus lobata Nee (Fagaceae).</title>
        <authorList>
            <person name="Sork V.L."/>
            <person name="Fitz-Gibbon S.T."/>
            <person name="Puiu D."/>
            <person name="Crepeau M."/>
            <person name="Gugger P.F."/>
            <person name="Sherman R."/>
            <person name="Stevens K."/>
            <person name="Langley C.H."/>
            <person name="Pellegrini M."/>
            <person name="Salzberg S.L."/>
        </authorList>
    </citation>
    <scope>NUCLEOTIDE SEQUENCE [LARGE SCALE GENOMIC DNA]</scope>
    <source>
        <strain evidence="2 3">cv. SW786</strain>
    </source>
</reference>
<dbReference type="GO" id="GO:0003723">
    <property type="term" value="F:RNA binding"/>
    <property type="evidence" value="ECO:0007669"/>
    <property type="project" value="UniProtKB-KW"/>
</dbReference>
<reference evidence="2" key="2">
    <citation type="submission" date="2021-01" db="UniProtKB">
        <authorList>
            <consortium name="EnsemblPlants"/>
        </authorList>
    </citation>
    <scope>IDENTIFICATION</scope>
</reference>
<keyword evidence="1" id="KW-0539">Nucleus</keyword>
<dbReference type="InterPro" id="IPR005554">
    <property type="entry name" value="NOL6/Upt22"/>
</dbReference>
<evidence type="ECO:0000256" key="1">
    <source>
        <dbReference type="RuleBase" id="RU364032"/>
    </source>
</evidence>
<proteinExistence type="inferred from homology"/>
<dbReference type="GO" id="GO:0032545">
    <property type="term" value="C:CURI complex"/>
    <property type="evidence" value="ECO:0007669"/>
    <property type="project" value="TreeGrafter"/>
</dbReference>
<dbReference type="Gramene" id="QL06p046242:mrna">
    <property type="protein sequence ID" value="QL06p046242:mrna"/>
    <property type="gene ID" value="QL06p046242"/>
</dbReference>
<evidence type="ECO:0000313" key="3">
    <source>
        <dbReference type="Proteomes" id="UP000594261"/>
    </source>
</evidence>
<accession>A0A7N2R709</accession>
<keyword evidence="1" id="KW-0694">RNA-binding</keyword>
<dbReference type="GO" id="GO:0006409">
    <property type="term" value="P:tRNA export from nucleus"/>
    <property type="evidence" value="ECO:0007669"/>
    <property type="project" value="TreeGrafter"/>
</dbReference>
<comment type="similarity">
    <text evidence="1">Belongs to the NRAP family.</text>
</comment>
<protein>
    <submittedName>
        <fullName evidence="2">Uncharacterized protein</fullName>
    </submittedName>
</protein>
<dbReference type="OMA" id="PKCYLRN"/>
<dbReference type="GO" id="GO:0032040">
    <property type="term" value="C:small-subunit processome"/>
    <property type="evidence" value="ECO:0007669"/>
    <property type="project" value="TreeGrafter"/>
</dbReference>
<name>A0A7N2R709_QUELO</name>
<dbReference type="Proteomes" id="UP000594261">
    <property type="component" value="Chromosome 6"/>
</dbReference>
<comment type="subcellular location">
    <subcellularLocation>
        <location evidence="1">Nucleus</location>
        <location evidence="1">Nucleolus</location>
    </subcellularLocation>
</comment>
<dbReference type="PANTHER" id="PTHR17972:SF0">
    <property type="entry name" value="NUCLEOLAR PROTEIN 6"/>
    <property type="match status" value="1"/>
</dbReference>
<dbReference type="InParanoid" id="A0A7N2R709"/>